<sequence length="171" mass="19131">MESQNAPVANFAKNYGLILGLILVLITVIMYVTGMQLEGIQWPMYLYYIIFPVTIIYAISQYKKQNGNLLSLKQAIKIGLLIAVISAIVFAVYSLIFNYIIDPEFQGLAMEAVRDKLLENPNLTEEIVDKQMDMMEKFSSPLIANAAFIAFSSIFGLIYSLIGGLVMKKEA</sequence>
<feature type="transmembrane region" description="Helical" evidence="1">
    <location>
        <begin position="142"/>
        <end position="166"/>
    </location>
</feature>
<dbReference type="EMBL" id="JBHULM010000007">
    <property type="protein sequence ID" value="MFD2541818.1"/>
    <property type="molecule type" value="Genomic_DNA"/>
</dbReference>
<protein>
    <submittedName>
        <fullName evidence="2">DUF4199 domain-containing protein</fullName>
    </submittedName>
</protein>
<feature type="transmembrane region" description="Helical" evidence="1">
    <location>
        <begin position="40"/>
        <end position="59"/>
    </location>
</feature>
<keyword evidence="3" id="KW-1185">Reference proteome</keyword>
<comment type="caution">
    <text evidence="2">The sequence shown here is derived from an EMBL/GenBank/DDBJ whole genome shotgun (WGS) entry which is preliminary data.</text>
</comment>
<accession>A0ABW5K168</accession>
<feature type="transmembrane region" description="Helical" evidence="1">
    <location>
        <begin position="80"/>
        <end position="101"/>
    </location>
</feature>
<organism evidence="2 3">
    <name type="scientific">Lacinutrix gracilariae</name>
    <dbReference type="NCBI Taxonomy" id="1747198"/>
    <lineage>
        <taxon>Bacteria</taxon>
        <taxon>Pseudomonadati</taxon>
        <taxon>Bacteroidota</taxon>
        <taxon>Flavobacteriia</taxon>
        <taxon>Flavobacteriales</taxon>
        <taxon>Flavobacteriaceae</taxon>
        <taxon>Lacinutrix</taxon>
    </lineage>
</organism>
<evidence type="ECO:0000256" key="1">
    <source>
        <dbReference type="SAM" id="Phobius"/>
    </source>
</evidence>
<evidence type="ECO:0000313" key="2">
    <source>
        <dbReference type="EMBL" id="MFD2541818.1"/>
    </source>
</evidence>
<proteinExistence type="predicted"/>
<name>A0ABW5K168_9FLAO</name>
<feature type="transmembrane region" description="Helical" evidence="1">
    <location>
        <begin position="12"/>
        <end position="34"/>
    </location>
</feature>
<keyword evidence="1" id="KW-0812">Transmembrane</keyword>
<gene>
    <name evidence="2" type="ORF">ACFSSB_05750</name>
</gene>
<keyword evidence="1" id="KW-1133">Transmembrane helix</keyword>
<reference evidence="3" key="1">
    <citation type="journal article" date="2019" name="Int. J. Syst. Evol. Microbiol.">
        <title>The Global Catalogue of Microorganisms (GCM) 10K type strain sequencing project: providing services to taxonomists for standard genome sequencing and annotation.</title>
        <authorList>
            <consortium name="The Broad Institute Genomics Platform"/>
            <consortium name="The Broad Institute Genome Sequencing Center for Infectious Disease"/>
            <person name="Wu L."/>
            <person name="Ma J."/>
        </authorList>
    </citation>
    <scope>NUCLEOTIDE SEQUENCE [LARGE SCALE GENOMIC DNA]</scope>
    <source>
        <strain evidence="3">KCTC 42808</strain>
    </source>
</reference>
<dbReference type="Pfam" id="PF13858">
    <property type="entry name" value="DUF4199"/>
    <property type="match status" value="1"/>
</dbReference>
<dbReference type="Proteomes" id="UP001597467">
    <property type="component" value="Unassembled WGS sequence"/>
</dbReference>
<dbReference type="InterPro" id="IPR025250">
    <property type="entry name" value="DUF4199"/>
</dbReference>
<keyword evidence="1" id="KW-0472">Membrane</keyword>
<evidence type="ECO:0000313" key="3">
    <source>
        <dbReference type="Proteomes" id="UP001597467"/>
    </source>
</evidence>
<dbReference type="RefSeq" id="WP_379901939.1">
    <property type="nucleotide sequence ID" value="NZ_JBHULM010000007.1"/>
</dbReference>